<sequence>MKYTTAEISTLIRDVTPILEKENTLIEIQAPITVCGDLHGQFNDLINIFLVLGQPPWKVAYFLRLFKSYVQIKLSSSMFVIITAEPKYSLMSIA</sequence>
<dbReference type="AlphaFoldDB" id="A0A0M3JQF2"/>
<evidence type="ECO:0000313" key="3">
    <source>
        <dbReference type="WBParaSite" id="ASIM_0000990301-mRNA-1"/>
    </source>
</evidence>
<dbReference type="InterPro" id="IPR043360">
    <property type="entry name" value="PP2B"/>
</dbReference>
<dbReference type="EMBL" id="UYRR01030236">
    <property type="protein sequence ID" value="VDK40989.1"/>
    <property type="molecule type" value="Genomic_DNA"/>
</dbReference>
<reference evidence="1 2" key="2">
    <citation type="submission" date="2018-11" db="EMBL/GenBank/DDBJ databases">
        <authorList>
            <consortium name="Pathogen Informatics"/>
        </authorList>
    </citation>
    <scope>NUCLEOTIDE SEQUENCE [LARGE SCALE GENOMIC DNA]</scope>
</reference>
<organism evidence="3">
    <name type="scientific">Anisakis simplex</name>
    <name type="common">Herring worm</name>
    <dbReference type="NCBI Taxonomy" id="6269"/>
    <lineage>
        <taxon>Eukaryota</taxon>
        <taxon>Metazoa</taxon>
        <taxon>Ecdysozoa</taxon>
        <taxon>Nematoda</taxon>
        <taxon>Chromadorea</taxon>
        <taxon>Rhabditida</taxon>
        <taxon>Spirurina</taxon>
        <taxon>Ascaridomorpha</taxon>
        <taxon>Ascaridoidea</taxon>
        <taxon>Anisakidae</taxon>
        <taxon>Anisakis</taxon>
        <taxon>Anisakis simplex complex</taxon>
    </lineage>
</organism>
<gene>
    <name evidence="1" type="ORF">ASIM_LOCUS9638</name>
</gene>
<dbReference type="InterPro" id="IPR029052">
    <property type="entry name" value="Metallo-depent_PP-like"/>
</dbReference>
<dbReference type="GO" id="GO:0033192">
    <property type="term" value="F:calmodulin-dependent protein phosphatase activity"/>
    <property type="evidence" value="ECO:0007669"/>
    <property type="project" value="InterPro"/>
</dbReference>
<accession>A0A0M3JQF2</accession>
<proteinExistence type="predicted"/>
<dbReference type="Gene3D" id="3.60.21.10">
    <property type="match status" value="1"/>
</dbReference>
<evidence type="ECO:0000313" key="2">
    <source>
        <dbReference type="Proteomes" id="UP000267096"/>
    </source>
</evidence>
<protein>
    <submittedName>
        <fullName evidence="3">Metallophos domain-containing protein</fullName>
    </submittedName>
</protein>
<dbReference type="PANTHER" id="PTHR45673">
    <property type="entry name" value="SERINE/THREONINE-PROTEIN PHOSPHATASE 2B CATALYTIC SUBUNIT 1-RELATED"/>
    <property type="match status" value="1"/>
</dbReference>
<keyword evidence="2" id="KW-1185">Reference proteome</keyword>
<name>A0A0M3JQF2_ANISI</name>
<evidence type="ECO:0000313" key="1">
    <source>
        <dbReference type="EMBL" id="VDK40989.1"/>
    </source>
</evidence>
<reference evidence="3" key="1">
    <citation type="submission" date="2017-02" db="UniProtKB">
        <authorList>
            <consortium name="WormBaseParasite"/>
        </authorList>
    </citation>
    <scope>IDENTIFICATION</scope>
</reference>
<dbReference type="SUPFAM" id="SSF56300">
    <property type="entry name" value="Metallo-dependent phosphatases"/>
    <property type="match status" value="1"/>
</dbReference>
<dbReference type="GO" id="GO:0097720">
    <property type="term" value="P:calcineurin-mediated signaling"/>
    <property type="evidence" value="ECO:0007669"/>
    <property type="project" value="InterPro"/>
</dbReference>
<dbReference type="Proteomes" id="UP000267096">
    <property type="component" value="Unassembled WGS sequence"/>
</dbReference>
<dbReference type="WBParaSite" id="ASIM_0000990301-mRNA-1">
    <property type="protein sequence ID" value="ASIM_0000990301-mRNA-1"/>
    <property type="gene ID" value="ASIM_0000990301"/>
</dbReference>
<dbReference type="OrthoDB" id="5593063at2759"/>